<proteinExistence type="predicted"/>
<dbReference type="Gramene" id="RZC59188">
    <property type="protein sequence ID" value="RZC59188"/>
    <property type="gene ID" value="C5167_006488"/>
</dbReference>
<gene>
    <name evidence="2" type="ORF">C5167_006488</name>
</gene>
<dbReference type="NCBIfam" id="TIGR01589">
    <property type="entry name" value="A_thal_3526"/>
    <property type="match status" value="1"/>
</dbReference>
<dbReference type="OrthoDB" id="765837at2759"/>
<reference evidence="2 3" key="1">
    <citation type="journal article" date="2018" name="Science">
        <title>The opium poppy genome and morphinan production.</title>
        <authorList>
            <person name="Guo L."/>
            <person name="Winzer T."/>
            <person name="Yang X."/>
            <person name="Li Y."/>
            <person name="Ning Z."/>
            <person name="He Z."/>
            <person name="Teodor R."/>
            <person name="Lu Y."/>
            <person name="Bowser T.A."/>
            <person name="Graham I.A."/>
            <person name="Ye K."/>
        </authorList>
    </citation>
    <scope>NUCLEOTIDE SEQUENCE [LARGE SCALE GENOMIC DNA]</scope>
    <source>
        <strain evidence="3">cv. HN1</strain>
        <tissue evidence="2">Leaves</tissue>
    </source>
</reference>
<sequence length="121" mass="14877">MELHYFVHYNYKHRTKEEMSHEHHDEHRPCLYCQPHTYIRMVQHLIERCLLLHMSQDQCIEALSTRANIQPLITLTVWKELLKVNRDFFRSYSENSTSPRSTLDSRSDQWESRFKTRKERK</sequence>
<organism evidence="2 3">
    <name type="scientific">Papaver somniferum</name>
    <name type="common">Opium poppy</name>
    <dbReference type="NCBI Taxonomy" id="3469"/>
    <lineage>
        <taxon>Eukaryota</taxon>
        <taxon>Viridiplantae</taxon>
        <taxon>Streptophyta</taxon>
        <taxon>Embryophyta</taxon>
        <taxon>Tracheophyta</taxon>
        <taxon>Spermatophyta</taxon>
        <taxon>Magnoliopsida</taxon>
        <taxon>Ranunculales</taxon>
        <taxon>Papaveraceae</taxon>
        <taxon>Papaveroideae</taxon>
        <taxon>Papaver</taxon>
    </lineage>
</organism>
<accession>A0A4Y7JHB0</accession>
<name>A0A4Y7JHB0_PAPSO</name>
<dbReference type="InterPro" id="IPR006476">
    <property type="entry name" value="CHP01589_pln"/>
</dbReference>
<keyword evidence="3" id="KW-1185">Reference proteome</keyword>
<feature type="compositionally biased region" description="Polar residues" evidence="1">
    <location>
        <begin position="92"/>
        <end position="102"/>
    </location>
</feature>
<feature type="region of interest" description="Disordered" evidence="1">
    <location>
        <begin position="92"/>
        <end position="121"/>
    </location>
</feature>
<evidence type="ECO:0000256" key="1">
    <source>
        <dbReference type="SAM" id="MobiDB-lite"/>
    </source>
</evidence>
<evidence type="ECO:0000313" key="2">
    <source>
        <dbReference type="EMBL" id="RZC59188.1"/>
    </source>
</evidence>
<dbReference type="Pfam" id="PF09713">
    <property type="entry name" value="A_thal_3526"/>
    <property type="match status" value="1"/>
</dbReference>
<dbReference type="AlphaFoldDB" id="A0A4Y7JHB0"/>
<dbReference type="EMBL" id="CM010718">
    <property type="protein sequence ID" value="RZC59188.1"/>
    <property type="molecule type" value="Genomic_DNA"/>
</dbReference>
<feature type="compositionally biased region" description="Basic and acidic residues" evidence="1">
    <location>
        <begin position="103"/>
        <end position="114"/>
    </location>
</feature>
<protein>
    <submittedName>
        <fullName evidence="2">Uncharacterized protein</fullName>
    </submittedName>
</protein>
<dbReference type="PANTHER" id="PTHR31871">
    <property type="entry name" value="OS02G0137100 PROTEIN"/>
    <property type="match status" value="1"/>
</dbReference>
<dbReference type="PANTHER" id="PTHR31871:SF5">
    <property type="entry name" value="TRANSMEMBRANE PROTEIN"/>
    <property type="match status" value="1"/>
</dbReference>
<dbReference type="STRING" id="3469.A0A4Y7JHB0"/>
<dbReference type="Proteomes" id="UP000316621">
    <property type="component" value="Chromosome 4"/>
</dbReference>
<evidence type="ECO:0000313" key="3">
    <source>
        <dbReference type="Proteomes" id="UP000316621"/>
    </source>
</evidence>
<dbReference type="OMA" id="ITITVWE"/>